<gene>
    <name evidence="1" type="ORF">EJC50_15890</name>
</gene>
<evidence type="ECO:0008006" key="3">
    <source>
        <dbReference type="Google" id="ProtNLM"/>
    </source>
</evidence>
<sequence length="224" mass="25969">MPWPMVHFGIAEKLYKGQPSPSFLLGSIAPDAIHVRGQVTRAEKGATHFVTGDRFPSVEQLKYHCLHHLSHVSETEQADFVRGYIAHVYADMRWTETIYARFEQDFNNEGHKQSRGIRDVYNEEMSQTEFTLLRTQTWAGELLNMLRESSVNGLEPLVSEHEVCRYRELKLDWLNEPDNEPCIEPLYFSVEAVLAFIVQTADELQQLFLEWNAIEAELRGVRML</sequence>
<dbReference type="OrthoDB" id="9810012at2"/>
<accession>A0A3S9A5F9</accession>
<dbReference type="Proteomes" id="UP000272528">
    <property type="component" value="Chromosome"/>
</dbReference>
<name>A0A3S9A5F9_9BACL</name>
<dbReference type="AlphaFoldDB" id="A0A3S9A5F9"/>
<dbReference type="EMBL" id="CP034437">
    <property type="protein sequence ID" value="AZN40978.1"/>
    <property type="molecule type" value="Genomic_DNA"/>
</dbReference>
<organism evidence="1 2">
    <name type="scientific">Paenibacillus albus</name>
    <dbReference type="NCBI Taxonomy" id="2495582"/>
    <lineage>
        <taxon>Bacteria</taxon>
        <taxon>Bacillati</taxon>
        <taxon>Bacillota</taxon>
        <taxon>Bacilli</taxon>
        <taxon>Bacillales</taxon>
        <taxon>Paenibacillaceae</taxon>
        <taxon>Paenibacillus</taxon>
    </lineage>
</organism>
<keyword evidence="2" id="KW-1185">Reference proteome</keyword>
<dbReference type="KEGG" id="palb:EJC50_15890"/>
<reference evidence="2" key="1">
    <citation type="submission" date="2018-12" db="EMBL/GenBank/DDBJ databases">
        <title>Genome sequence of Peanibacillus sp.</title>
        <authorList>
            <person name="Subramani G."/>
            <person name="Srinivasan S."/>
            <person name="Kim M.K."/>
        </authorList>
    </citation>
    <scope>NUCLEOTIDE SEQUENCE [LARGE SCALE GENOMIC DNA]</scope>
    <source>
        <strain evidence="2">18JY67-1</strain>
    </source>
</reference>
<proteinExistence type="predicted"/>
<evidence type="ECO:0000313" key="1">
    <source>
        <dbReference type="EMBL" id="AZN40978.1"/>
    </source>
</evidence>
<dbReference type="RefSeq" id="WP_126016580.1">
    <property type="nucleotide sequence ID" value="NZ_CP034437.1"/>
</dbReference>
<evidence type="ECO:0000313" key="2">
    <source>
        <dbReference type="Proteomes" id="UP000272528"/>
    </source>
</evidence>
<protein>
    <recommendedName>
        <fullName evidence="3">Phospholipase C/D domain-containing protein</fullName>
    </recommendedName>
</protein>